<evidence type="ECO:0000313" key="3">
    <source>
        <dbReference type="Proteomes" id="UP000826234"/>
    </source>
</evidence>
<dbReference type="EMBL" id="JAIPUX010001232">
    <property type="protein sequence ID" value="KAH0624761.1"/>
    <property type="molecule type" value="Genomic_DNA"/>
</dbReference>
<dbReference type="InterPro" id="IPR058952">
    <property type="entry name" value="Ig_CFAP47"/>
</dbReference>
<keyword evidence="3" id="KW-1185">Reference proteome</keyword>
<protein>
    <recommendedName>
        <fullName evidence="1">CFAP47-like immunoglobulin-like domain-containing protein</fullName>
    </recommendedName>
</protein>
<dbReference type="Pfam" id="PF26579">
    <property type="entry name" value="Ig_CFAP47"/>
    <property type="match status" value="1"/>
</dbReference>
<comment type="caution">
    <text evidence="2">The sequence shown here is derived from an EMBL/GenBank/DDBJ whole genome shotgun (WGS) entry which is preliminary data.</text>
</comment>
<evidence type="ECO:0000259" key="1">
    <source>
        <dbReference type="Pfam" id="PF26579"/>
    </source>
</evidence>
<accession>A0ABQ7T5V9</accession>
<reference evidence="2 3" key="1">
    <citation type="journal article" date="2022" name="Gigascience">
        <title>A chromosome-level genome assembly and annotation of the desert horned lizard, Phrynosoma platyrhinos, provides insight into chromosomal rearrangements among reptiles.</title>
        <authorList>
            <person name="Koochekian N."/>
            <person name="Ascanio A."/>
            <person name="Farleigh K."/>
            <person name="Card D.C."/>
            <person name="Schield D.R."/>
            <person name="Castoe T.A."/>
            <person name="Jezkova T."/>
        </authorList>
    </citation>
    <scope>NUCLEOTIDE SEQUENCE [LARGE SCALE GENOMIC DNA]</scope>
    <source>
        <strain evidence="2">NK-2021</strain>
    </source>
</reference>
<feature type="domain" description="CFAP47-like immunoglobulin-like" evidence="1">
    <location>
        <begin position="234"/>
        <end position="369"/>
    </location>
</feature>
<dbReference type="Proteomes" id="UP000826234">
    <property type="component" value="Unassembled WGS sequence"/>
</dbReference>
<sequence>MPEVECELGKWVRQYIPLVNPTHEILELKPLNSNPGHFSMEIDGKTHLIVPPHSTAEVPVQFCPSSLGRTNHTARITFICPQLKEWVFFLSGVGLIPQPMEPASVSSCIGHHSSIIINFKNPTYEDLMVDVILTDQEHVMHHPNASVSHNSSKDSVFWLPLKEKQGIFLPPKSKLDIPVLFAPYSMKLYEAVLVVKVVKADNGNWSYDDAIELSKILTRLEWPFYSLSDNVFISVVCCQARSRLEERVEVLLTGVVPGASGAHISQDSVIVPPSKSNTIYDGVQVTEGFSTADEFLYDIEFESETVKSQLKSAIAINLVKKERDFKTGIVTLIFNIVFAPCKPIRNPATLVVQRSAGGIWKFPILFIATEPEVDDVINIEAVGLNKESGIRFRLTSQTRYPDPYTAYFLPGSDPDFVVWPQAGELLPLDTAGTCITVGFKPSMYSKKHKATLVIQTATMQWMYEINGLPPQTVPPTSSAKVDCHRPFMRSATVQQRNYVRENMKLLSTGVSSTIKGAPLMLRGK</sequence>
<name>A0ABQ7T5V9_PHRPL</name>
<dbReference type="PANTHER" id="PTHR45912">
    <property type="entry name" value="CILIA- AND FLAGELLA-ASSOCIATED PROTEIN 47"/>
    <property type="match status" value="1"/>
</dbReference>
<proteinExistence type="predicted"/>
<gene>
    <name evidence="2" type="ORF">JD844_032539</name>
</gene>
<organism evidence="2 3">
    <name type="scientific">Phrynosoma platyrhinos</name>
    <name type="common">Desert horned lizard</name>
    <dbReference type="NCBI Taxonomy" id="52577"/>
    <lineage>
        <taxon>Eukaryota</taxon>
        <taxon>Metazoa</taxon>
        <taxon>Chordata</taxon>
        <taxon>Craniata</taxon>
        <taxon>Vertebrata</taxon>
        <taxon>Euteleostomi</taxon>
        <taxon>Lepidosauria</taxon>
        <taxon>Squamata</taxon>
        <taxon>Bifurcata</taxon>
        <taxon>Unidentata</taxon>
        <taxon>Episquamata</taxon>
        <taxon>Toxicofera</taxon>
        <taxon>Iguania</taxon>
        <taxon>Phrynosomatidae</taxon>
        <taxon>Phrynosomatinae</taxon>
        <taxon>Phrynosoma</taxon>
    </lineage>
</organism>
<evidence type="ECO:0000313" key="2">
    <source>
        <dbReference type="EMBL" id="KAH0624761.1"/>
    </source>
</evidence>
<dbReference type="PANTHER" id="PTHR45912:SF3">
    <property type="entry name" value="CILIA- AND FLAGELLA-ASSOCIATED PROTEIN 47"/>
    <property type="match status" value="1"/>
</dbReference>